<proteinExistence type="inferred from homology"/>
<keyword evidence="3" id="KW-0936">Ethylene signaling pathway</keyword>
<evidence type="ECO:0000313" key="6">
    <source>
        <dbReference type="EMBL" id="ONK62290.1"/>
    </source>
</evidence>
<evidence type="ECO:0000256" key="2">
    <source>
        <dbReference type="ARBA" id="ARBA00009416"/>
    </source>
</evidence>
<evidence type="ECO:0000256" key="3">
    <source>
        <dbReference type="ARBA" id="ARBA00022745"/>
    </source>
</evidence>
<sequence length="279" mass="31408">MTTAPSSPRPRTPSALRGWLQETVCFSRAGPEQIARYNSNYNEDSTNYNDTGPKSLMELSDATLGSMISALIRYCDPPQKMFPLKKGAPPPWWPTAEEDWWAPSGFPTDQGPVPYKKPHDLKKAWKAGILAAVIKHLMPKTSRIAAVIRQSKRLQHRMSAKENKIWMGFVAKEEEMYVKSLQDSGEDANKQQSEDYMASMMNLEFNSCDQSSRLQGFGMVDNLSNFNYNLVGVGVNNSLVYQPQPAMAVPEETNQSRVQCRERCGFAAPSPFFIEDYGF</sequence>
<gene>
    <name evidence="6" type="ORF">A4U43_C07F2380</name>
</gene>
<protein>
    <recommendedName>
        <fullName evidence="5">Ethylene insensitive 3-like DNA-binding domain-containing protein</fullName>
    </recommendedName>
</protein>
<dbReference type="GO" id="GO:0009873">
    <property type="term" value="P:ethylene-activated signaling pathway"/>
    <property type="evidence" value="ECO:0007669"/>
    <property type="project" value="UniProtKB-KW"/>
</dbReference>
<dbReference type="GO" id="GO:0005634">
    <property type="term" value="C:nucleus"/>
    <property type="evidence" value="ECO:0007669"/>
    <property type="project" value="UniProtKB-SubCell"/>
</dbReference>
<keyword evidence="4" id="KW-0539">Nucleus</keyword>
<evidence type="ECO:0000259" key="5">
    <source>
        <dbReference type="Pfam" id="PF04873"/>
    </source>
</evidence>
<dbReference type="GO" id="GO:0003677">
    <property type="term" value="F:DNA binding"/>
    <property type="evidence" value="ECO:0007669"/>
    <property type="project" value="TreeGrafter"/>
</dbReference>
<reference evidence="7" key="1">
    <citation type="journal article" date="2017" name="Nat. Commun.">
        <title>The asparagus genome sheds light on the origin and evolution of a young Y chromosome.</title>
        <authorList>
            <person name="Harkess A."/>
            <person name="Zhou J."/>
            <person name="Xu C."/>
            <person name="Bowers J.E."/>
            <person name="Van der Hulst R."/>
            <person name="Ayyampalayam S."/>
            <person name="Mercati F."/>
            <person name="Riccardi P."/>
            <person name="McKain M.R."/>
            <person name="Kakrana A."/>
            <person name="Tang H."/>
            <person name="Ray J."/>
            <person name="Groenendijk J."/>
            <person name="Arikit S."/>
            <person name="Mathioni S.M."/>
            <person name="Nakano M."/>
            <person name="Shan H."/>
            <person name="Telgmann-Rauber A."/>
            <person name="Kanno A."/>
            <person name="Yue Z."/>
            <person name="Chen H."/>
            <person name="Li W."/>
            <person name="Chen Y."/>
            <person name="Xu X."/>
            <person name="Zhang Y."/>
            <person name="Luo S."/>
            <person name="Chen H."/>
            <person name="Gao J."/>
            <person name="Mao Z."/>
            <person name="Pires J.C."/>
            <person name="Luo M."/>
            <person name="Kudrna D."/>
            <person name="Wing R.A."/>
            <person name="Meyers B.C."/>
            <person name="Yi K."/>
            <person name="Kong H."/>
            <person name="Lavrijsen P."/>
            <person name="Sunseri F."/>
            <person name="Falavigna A."/>
            <person name="Ye Y."/>
            <person name="Leebens-Mack J.H."/>
            <person name="Chen G."/>
        </authorList>
    </citation>
    <scope>NUCLEOTIDE SEQUENCE [LARGE SCALE GENOMIC DNA]</scope>
    <source>
        <strain evidence="7">cv. DH0086</strain>
    </source>
</reference>
<evidence type="ECO:0000256" key="1">
    <source>
        <dbReference type="ARBA" id="ARBA00004123"/>
    </source>
</evidence>
<dbReference type="PANTHER" id="PTHR33305">
    <property type="entry name" value="ETHYLENE INSENSITIVE 3-LIKE 2 PROTEIN"/>
    <property type="match status" value="1"/>
</dbReference>
<dbReference type="InterPro" id="IPR023278">
    <property type="entry name" value="Ethylene_insens-like_DNA-bd"/>
</dbReference>
<organism evidence="6 7">
    <name type="scientific">Asparagus officinalis</name>
    <name type="common">Garden asparagus</name>
    <dbReference type="NCBI Taxonomy" id="4686"/>
    <lineage>
        <taxon>Eukaryota</taxon>
        <taxon>Viridiplantae</taxon>
        <taxon>Streptophyta</taxon>
        <taxon>Embryophyta</taxon>
        <taxon>Tracheophyta</taxon>
        <taxon>Spermatophyta</taxon>
        <taxon>Magnoliopsida</taxon>
        <taxon>Liliopsida</taxon>
        <taxon>Asparagales</taxon>
        <taxon>Asparagaceae</taxon>
        <taxon>Asparagoideae</taxon>
        <taxon>Asparagus</taxon>
    </lineage>
</organism>
<keyword evidence="7" id="KW-1185">Reference proteome</keyword>
<evidence type="ECO:0000256" key="4">
    <source>
        <dbReference type="ARBA" id="ARBA00023242"/>
    </source>
</evidence>
<dbReference type="Proteomes" id="UP000243459">
    <property type="component" value="Chromosome 7"/>
</dbReference>
<evidence type="ECO:0000313" key="7">
    <source>
        <dbReference type="Proteomes" id="UP000243459"/>
    </source>
</evidence>
<name>A0A5P1EDR2_ASPOF</name>
<dbReference type="SUPFAM" id="SSF116768">
    <property type="entry name" value="DNA-binding domain of EIN3-like"/>
    <property type="match status" value="1"/>
</dbReference>
<accession>A0A5P1EDR2</accession>
<comment type="subcellular location">
    <subcellularLocation>
        <location evidence="1">Nucleus</location>
    </subcellularLocation>
</comment>
<feature type="domain" description="Ethylene insensitive 3-like DNA-binding" evidence="5">
    <location>
        <begin position="15"/>
        <end position="174"/>
    </location>
</feature>
<dbReference type="Pfam" id="PF04873">
    <property type="entry name" value="EIN3_DNA-bd"/>
    <property type="match status" value="1"/>
</dbReference>
<dbReference type="OrthoDB" id="2017676at2759"/>
<dbReference type="PANTHER" id="PTHR33305:SF30">
    <property type="entry name" value="ETHYLENE INSENSITIVE 3-LIKE 3 PROTEIN"/>
    <property type="match status" value="1"/>
</dbReference>
<dbReference type="GO" id="GO:0003700">
    <property type="term" value="F:DNA-binding transcription factor activity"/>
    <property type="evidence" value="ECO:0007669"/>
    <property type="project" value="InterPro"/>
</dbReference>
<dbReference type="InterPro" id="IPR006957">
    <property type="entry name" value="EIN3"/>
</dbReference>
<dbReference type="EMBL" id="CM007387">
    <property type="protein sequence ID" value="ONK62290.1"/>
    <property type="molecule type" value="Genomic_DNA"/>
</dbReference>
<dbReference type="AlphaFoldDB" id="A0A5P1EDR2"/>
<dbReference type="Gramene" id="ONK62290">
    <property type="protein sequence ID" value="ONK62290"/>
    <property type="gene ID" value="A4U43_C07F2380"/>
</dbReference>
<dbReference type="Gene3D" id="1.10.3180.10">
    <property type="entry name" value="DNA-binding domain of EIN3-like"/>
    <property type="match status" value="1"/>
</dbReference>
<dbReference type="InterPro" id="IPR047091">
    <property type="entry name" value="EIN3-like_DNA-bd"/>
</dbReference>
<comment type="similarity">
    <text evidence="2">Belongs to the EIN3 family.</text>
</comment>